<evidence type="ECO:0000313" key="2">
    <source>
        <dbReference type="Proteomes" id="UP001500457"/>
    </source>
</evidence>
<accession>A0ABP9EIT6</accession>
<comment type="caution">
    <text evidence="1">The sequence shown here is derived from an EMBL/GenBank/DDBJ whole genome shotgun (WGS) entry which is preliminary data.</text>
</comment>
<gene>
    <name evidence="1" type="ORF">GCM10023203_31750</name>
</gene>
<proteinExistence type="predicted"/>
<name>A0ABP9EIT6_9PSEU</name>
<organism evidence="1 2">
    <name type="scientific">Actinomycetospora straminea</name>
    <dbReference type="NCBI Taxonomy" id="663607"/>
    <lineage>
        <taxon>Bacteria</taxon>
        <taxon>Bacillati</taxon>
        <taxon>Actinomycetota</taxon>
        <taxon>Actinomycetes</taxon>
        <taxon>Pseudonocardiales</taxon>
        <taxon>Pseudonocardiaceae</taxon>
        <taxon>Actinomycetospora</taxon>
    </lineage>
</organism>
<dbReference type="Proteomes" id="UP001500457">
    <property type="component" value="Unassembled WGS sequence"/>
</dbReference>
<keyword evidence="2" id="KW-1185">Reference proteome</keyword>
<sequence>MWGATDCEVVRAVSIEVIDSQEDLTGAGAEGAHADVQLQLRGRCREAAIVVIASFGPISSNVERIFINSAEASTCPETGGAQGLSLGGAGSVLPGRPCGCKRPCCR</sequence>
<reference evidence="2" key="1">
    <citation type="journal article" date="2019" name="Int. J. Syst. Evol. Microbiol.">
        <title>The Global Catalogue of Microorganisms (GCM) 10K type strain sequencing project: providing services to taxonomists for standard genome sequencing and annotation.</title>
        <authorList>
            <consortium name="The Broad Institute Genomics Platform"/>
            <consortium name="The Broad Institute Genome Sequencing Center for Infectious Disease"/>
            <person name="Wu L."/>
            <person name="Ma J."/>
        </authorList>
    </citation>
    <scope>NUCLEOTIDE SEQUENCE [LARGE SCALE GENOMIC DNA]</scope>
    <source>
        <strain evidence="2">JCM 17983</strain>
    </source>
</reference>
<evidence type="ECO:0000313" key="1">
    <source>
        <dbReference type="EMBL" id="GAA4878838.1"/>
    </source>
</evidence>
<protein>
    <submittedName>
        <fullName evidence="1">Uncharacterized protein</fullName>
    </submittedName>
</protein>
<dbReference type="EMBL" id="BAABHQ010000008">
    <property type="protein sequence ID" value="GAA4878838.1"/>
    <property type="molecule type" value="Genomic_DNA"/>
</dbReference>